<keyword evidence="2" id="KW-1185">Reference proteome</keyword>
<organism evidence="1 2">
    <name type="scientific">Xylophilus rhododendri</name>
    <dbReference type="NCBI Taxonomy" id="2697032"/>
    <lineage>
        <taxon>Bacteria</taxon>
        <taxon>Pseudomonadati</taxon>
        <taxon>Pseudomonadota</taxon>
        <taxon>Betaproteobacteria</taxon>
        <taxon>Burkholderiales</taxon>
        <taxon>Xylophilus</taxon>
    </lineage>
</organism>
<reference evidence="1 2" key="1">
    <citation type="submission" date="2020-01" db="EMBL/GenBank/DDBJ databases">
        <title>Genome sequencing of strain KACC 21265.</title>
        <authorList>
            <person name="Heo J."/>
            <person name="Kim S.-J."/>
            <person name="Kim J.-S."/>
            <person name="Hong S.-B."/>
            <person name="Kwon S.-W."/>
        </authorList>
    </citation>
    <scope>NUCLEOTIDE SEQUENCE [LARGE SCALE GENOMIC DNA]</scope>
    <source>
        <strain evidence="1 2">KACC 21265</strain>
    </source>
</reference>
<dbReference type="RefSeq" id="WP_160554882.1">
    <property type="nucleotide sequence ID" value="NZ_CP047650.1"/>
</dbReference>
<dbReference type="AlphaFoldDB" id="A0A857JDP1"/>
<dbReference type="GO" id="GO:0003677">
    <property type="term" value="F:DNA binding"/>
    <property type="evidence" value="ECO:0007669"/>
    <property type="project" value="InterPro"/>
</dbReference>
<protein>
    <submittedName>
        <fullName evidence="1">Transcriptional regulator</fullName>
    </submittedName>
</protein>
<dbReference type="InterPro" id="IPR010982">
    <property type="entry name" value="Lambda_DNA-bd_dom_sf"/>
</dbReference>
<dbReference type="SUPFAM" id="SSF47413">
    <property type="entry name" value="lambda repressor-like DNA-binding domains"/>
    <property type="match status" value="1"/>
</dbReference>
<dbReference type="CDD" id="cd00093">
    <property type="entry name" value="HTH_XRE"/>
    <property type="match status" value="1"/>
</dbReference>
<dbReference type="InterPro" id="IPR001387">
    <property type="entry name" value="Cro/C1-type_HTH"/>
</dbReference>
<gene>
    <name evidence="1" type="ORF">GT347_25660</name>
</gene>
<evidence type="ECO:0000313" key="1">
    <source>
        <dbReference type="EMBL" id="QHJ01073.1"/>
    </source>
</evidence>
<name>A0A857JDP1_9BURK</name>
<dbReference type="KEGG" id="xyk:GT347_25660"/>
<proteinExistence type="predicted"/>
<dbReference type="Proteomes" id="UP000464787">
    <property type="component" value="Chromosome"/>
</dbReference>
<sequence>MQIPISTVAELGLAIRAVRRHNAIRLDDLAATAGVSKQFTSDTEYGKPTVQLGLVLKLLDELGIRLLADIPQAAADELQALHRQGGPRAKRAQSDAQP</sequence>
<dbReference type="EMBL" id="CP047650">
    <property type="protein sequence ID" value="QHJ01073.1"/>
    <property type="molecule type" value="Genomic_DNA"/>
</dbReference>
<dbReference type="Gene3D" id="1.10.260.40">
    <property type="entry name" value="lambda repressor-like DNA-binding domains"/>
    <property type="match status" value="1"/>
</dbReference>
<evidence type="ECO:0000313" key="2">
    <source>
        <dbReference type="Proteomes" id="UP000464787"/>
    </source>
</evidence>
<accession>A0A857JDP1</accession>